<feature type="compositionally biased region" description="Basic residues" evidence="1">
    <location>
        <begin position="1"/>
        <end position="13"/>
    </location>
</feature>
<feature type="region of interest" description="Disordered" evidence="1">
    <location>
        <begin position="36"/>
        <end position="66"/>
    </location>
</feature>
<feature type="compositionally biased region" description="Basic and acidic residues" evidence="1">
    <location>
        <begin position="149"/>
        <end position="181"/>
    </location>
</feature>
<dbReference type="Proteomes" id="UP000481861">
    <property type="component" value="Unassembled WGS sequence"/>
</dbReference>
<gene>
    <name evidence="2" type="ORF">BDV95DRAFT_598987</name>
</gene>
<organism evidence="2 3">
    <name type="scientific">Massariosphaeria phaeospora</name>
    <dbReference type="NCBI Taxonomy" id="100035"/>
    <lineage>
        <taxon>Eukaryota</taxon>
        <taxon>Fungi</taxon>
        <taxon>Dikarya</taxon>
        <taxon>Ascomycota</taxon>
        <taxon>Pezizomycotina</taxon>
        <taxon>Dothideomycetes</taxon>
        <taxon>Pleosporomycetidae</taxon>
        <taxon>Pleosporales</taxon>
        <taxon>Pleosporales incertae sedis</taxon>
        <taxon>Massariosphaeria</taxon>
    </lineage>
</organism>
<comment type="caution">
    <text evidence="2">The sequence shown here is derived from an EMBL/GenBank/DDBJ whole genome shotgun (WGS) entry which is preliminary data.</text>
</comment>
<accession>A0A7C8MG88</accession>
<reference evidence="2 3" key="1">
    <citation type="submission" date="2020-01" db="EMBL/GenBank/DDBJ databases">
        <authorList>
            <consortium name="DOE Joint Genome Institute"/>
            <person name="Haridas S."/>
            <person name="Albert R."/>
            <person name="Binder M."/>
            <person name="Bloem J."/>
            <person name="Labutti K."/>
            <person name="Salamov A."/>
            <person name="Andreopoulos B."/>
            <person name="Baker S.E."/>
            <person name="Barry K."/>
            <person name="Bills G."/>
            <person name="Bluhm B.H."/>
            <person name="Cannon C."/>
            <person name="Castanera R."/>
            <person name="Culley D.E."/>
            <person name="Daum C."/>
            <person name="Ezra D."/>
            <person name="Gonzalez J.B."/>
            <person name="Henrissat B."/>
            <person name="Kuo A."/>
            <person name="Liang C."/>
            <person name="Lipzen A."/>
            <person name="Lutzoni F."/>
            <person name="Magnuson J."/>
            <person name="Mondo S."/>
            <person name="Nolan M."/>
            <person name="Ohm R."/>
            <person name="Pangilinan J."/>
            <person name="Park H.-J.H."/>
            <person name="Ramirez L."/>
            <person name="Alfaro M."/>
            <person name="Sun H."/>
            <person name="Tritt A."/>
            <person name="Yoshinaga Y."/>
            <person name="Zwiers L.-H.L."/>
            <person name="Turgeon B.G."/>
            <person name="Goodwin S.B."/>
            <person name="Spatafora J.W."/>
            <person name="Crous P.W."/>
            <person name="Grigoriev I.V."/>
        </authorList>
    </citation>
    <scope>NUCLEOTIDE SEQUENCE [LARGE SCALE GENOMIC DNA]</scope>
    <source>
        <strain evidence="2 3">CBS 611.86</strain>
    </source>
</reference>
<keyword evidence="3" id="KW-1185">Reference proteome</keyword>
<proteinExistence type="predicted"/>
<feature type="region of interest" description="Disordered" evidence="1">
    <location>
        <begin position="147"/>
        <end position="181"/>
    </location>
</feature>
<evidence type="ECO:0000313" key="2">
    <source>
        <dbReference type="EMBL" id="KAF2866365.1"/>
    </source>
</evidence>
<dbReference type="EMBL" id="JAADJZ010000028">
    <property type="protein sequence ID" value="KAF2866365.1"/>
    <property type="molecule type" value="Genomic_DNA"/>
</dbReference>
<dbReference type="AlphaFoldDB" id="A0A7C8MG88"/>
<sequence>MAGLSKMRKRRASSRPCLASSPRAVSTLTVNHTDMIPSSRAYSSPDSVIADTEQPHGDTTPEVQVTTPKSPRFIDRSFNAADYGSDGLFSDIKTDLQAAQAYLTLGAEISDYQTNLSGQHHKMQEIQAQTTDLENQITALQARLADAGAQKRAEDERAKEREQAVHTRSEKRKNLEQERGEDLYEAVEIVTRVEKLKGRKRQRRE</sequence>
<feature type="region of interest" description="Disordered" evidence="1">
    <location>
        <begin position="1"/>
        <end position="24"/>
    </location>
</feature>
<protein>
    <submittedName>
        <fullName evidence="2">Uncharacterized protein</fullName>
    </submittedName>
</protein>
<evidence type="ECO:0000313" key="3">
    <source>
        <dbReference type="Proteomes" id="UP000481861"/>
    </source>
</evidence>
<name>A0A7C8MG88_9PLEO</name>
<evidence type="ECO:0000256" key="1">
    <source>
        <dbReference type="SAM" id="MobiDB-lite"/>
    </source>
</evidence>